<dbReference type="InterPro" id="IPR027417">
    <property type="entry name" value="P-loop_NTPase"/>
</dbReference>
<feature type="binding site" evidence="3">
    <location>
        <begin position="11"/>
        <end position="16"/>
    </location>
    <ligand>
        <name>ATP</name>
        <dbReference type="ChEBI" id="CHEBI:30616"/>
    </ligand>
</feature>
<protein>
    <recommendedName>
        <fullName evidence="3 4">Dephospho-CoA kinase</fullName>
        <ecNumber evidence="3 4">2.7.1.24</ecNumber>
    </recommendedName>
    <alternativeName>
        <fullName evidence="3">Dephosphocoenzyme A kinase</fullName>
    </alternativeName>
</protein>
<dbReference type="GO" id="GO:0005737">
    <property type="term" value="C:cytoplasm"/>
    <property type="evidence" value="ECO:0007669"/>
    <property type="project" value="UniProtKB-SubCell"/>
</dbReference>
<comment type="caution">
    <text evidence="5">The sequence shown here is derived from an EMBL/GenBank/DDBJ whole genome shotgun (WGS) entry which is preliminary data.</text>
</comment>
<comment type="similarity">
    <text evidence="3">Belongs to the CoaE family.</text>
</comment>
<dbReference type="HAMAP" id="MF_00376">
    <property type="entry name" value="Dephospho_CoA_kinase"/>
    <property type="match status" value="1"/>
</dbReference>
<evidence type="ECO:0000256" key="2">
    <source>
        <dbReference type="ARBA" id="ARBA00022840"/>
    </source>
</evidence>
<dbReference type="CDD" id="cd02022">
    <property type="entry name" value="DPCK"/>
    <property type="match status" value="1"/>
</dbReference>
<dbReference type="Pfam" id="PF01121">
    <property type="entry name" value="CoaE"/>
    <property type="match status" value="1"/>
</dbReference>
<proteinExistence type="inferred from homology"/>
<dbReference type="AlphaFoldDB" id="A0A538TUH3"/>
<accession>A0A538TUH3</accession>
<dbReference type="NCBIfam" id="TIGR00152">
    <property type="entry name" value="dephospho-CoA kinase"/>
    <property type="match status" value="1"/>
</dbReference>
<keyword evidence="3" id="KW-0963">Cytoplasm</keyword>
<sequence>MVRIGVTGRMGSGKSTVARRFQEKGATLVDGDTLGWEVLRLPDVREAIAASMGPDVIDRGGQVDRARLGRVVFRDPGAMERLNGIVQPVLLRRVREVLEAPGQGVLVLDAAVLPAWRLEPELDGVIEVVASEDTRVRRIRAARGFTDQEARERIQGQKLPPIRGARRQWRIENEGDRAELNRRADAIWEEIESLGRSGESGSPA</sequence>
<gene>
    <name evidence="3 5" type="primary">coaE</name>
    <name evidence="5" type="ORF">E6K79_00535</name>
</gene>
<evidence type="ECO:0000256" key="4">
    <source>
        <dbReference type="NCBIfam" id="TIGR00152"/>
    </source>
</evidence>
<dbReference type="InterPro" id="IPR001977">
    <property type="entry name" value="Depp_CoAkinase"/>
</dbReference>
<keyword evidence="3" id="KW-0173">Coenzyme A biosynthesis</keyword>
<evidence type="ECO:0000313" key="6">
    <source>
        <dbReference type="Proteomes" id="UP000317691"/>
    </source>
</evidence>
<dbReference type="Gene3D" id="3.40.50.300">
    <property type="entry name" value="P-loop containing nucleotide triphosphate hydrolases"/>
    <property type="match status" value="1"/>
</dbReference>
<dbReference type="EC" id="2.7.1.24" evidence="3 4"/>
<comment type="pathway">
    <text evidence="3">Cofactor biosynthesis; coenzyme A biosynthesis; CoA from (R)-pantothenate: step 5/5.</text>
</comment>
<name>A0A538TUH3_UNCEI</name>
<dbReference type="GO" id="GO:0005524">
    <property type="term" value="F:ATP binding"/>
    <property type="evidence" value="ECO:0007669"/>
    <property type="project" value="UniProtKB-UniRule"/>
</dbReference>
<keyword evidence="1 3" id="KW-0547">Nucleotide-binding</keyword>
<evidence type="ECO:0000256" key="1">
    <source>
        <dbReference type="ARBA" id="ARBA00022741"/>
    </source>
</evidence>
<comment type="function">
    <text evidence="3">Catalyzes the phosphorylation of the 3'-hydroxyl group of dephosphocoenzyme A to form coenzyme A.</text>
</comment>
<dbReference type="PANTHER" id="PTHR10695">
    <property type="entry name" value="DEPHOSPHO-COA KINASE-RELATED"/>
    <property type="match status" value="1"/>
</dbReference>
<keyword evidence="2 3" id="KW-0067">ATP-binding</keyword>
<dbReference type="PROSITE" id="PS51219">
    <property type="entry name" value="DPCK"/>
    <property type="match status" value="1"/>
</dbReference>
<dbReference type="Proteomes" id="UP000317691">
    <property type="component" value="Unassembled WGS sequence"/>
</dbReference>
<evidence type="ECO:0000256" key="3">
    <source>
        <dbReference type="HAMAP-Rule" id="MF_00376"/>
    </source>
</evidence>
<keyword evidence="3 5" id="KW-0418">Kinase</keyword>
<dbReference type="GO" id="GO:0004140">
    <property type="term" value="F:dephospho-CoA kinase activity"/>
    <property type="evidence" value="ECO:0007669"/>
    <property type="project" value="UniProtKB-UniRule"/>
</dbReference>
<keyword evidence="3 5" id="KW-0808">Transferase</keyword>
<dbReference type="UniPathway" id="UPA00241">
    <property type="reaction ID" value="UER00356"/>
</dbReference>
<comment type="subcellular location">
    <subcellularLocation>
        <location evidence="3">Cytoplasm</location>
    </subcellularLocation>
</comment>
<dbReference type="EMBL" id="VBOZ01000002">
    <property type="protein sequence ID" value="TMQ67261.1"/>
    <property type="molecule type" value="Genomic_DNA"/>
</dbReference>
<dbReference type="SUPFAM" id="SSF52540">
    <property type="entry name" value="P-loop containing nucleoside triphosphate hydrolases"/>
    <property type="match status" value="1"/>
</dbReference>
<organism evidence="5 6">
    <name type="scientific">Eiseniibacteriota bacterium</name>
    <dbReference type="NCBI Taxonomy" id="2212470"/>
    <lineage>
        <taxon>Bacteria</taxon>
        <taxon>Candidatus Eiseniibacteriota</taxon>
    </lineage>
</organism>
<dbReference type="GO" id="GO:0015937">
    <property type="term" value="P:coenzyme A biosynthetic process"/>
    <property type="evidence" value="ECO:0007669"/>
    <property type="project" value="UniProtKB-UniRule"/>
</dbReference>
<reference evidence="5 6" key="1">
    <citation type="journal article" date="2019" name="Nat. Microbiol.">
        <title>Mediterranean grassland soil C-N compound turnover is dependent on rainfall and depth, and is mediated by genomically divergent microorganisms.</title>
        <authorList>
            <person name="Diamond S."/>
            <person name="Andeer P.F."/>
            <person name="Li Z."/>
            <person name="Crits-Christoph A."/>
            <person name="Burstein D."/>
            <person name="Anantharaman K."/>
            <person name="Lane K.R."/>
            <person name="Thomas B.C."/>
            <person name="Pan C."/>
            <person name="Northen T.R."/>
            <person name="Banfield J.F."/>
        </authorList>
    </citation>
    <scope>NUCLEOTIDE SEQUENCE [LARGE SCALE GENOMIC DNA]</scope>
    <source>
        <strain evidence="5">WS_9</strain>
    </source>
</reference>
<comment type="catalytic activity">
    <reaction evidence="3">
        <text>3'-dephospho-CoA + ATP = ADP + CoA + H(+)</text>
        <dbReference type="Rhea" id="RHEA:18245"/>
        <dbReference type="ChEBI" id="CHEBI:15378"/>
        <dbReference type="ChEBI" id="CHEBI:30616"/>
        <dbReference type="ChEBI" id="CHEBI:57287"/>
        <dbReference type="ChEBI" id="CHEBI:57328"/>
        <dbReference type="ChEBI" id="CHEBI:456216"/>
        <dbReference type="EC" id="2.7.1.24"/>
    </reaction>
</comment>
<dbReference type="PANTHER" id="PTHR10695:SF46">
    <property type="entry name" value="BIFUNCTIONAL COENZYME A SYNTHASE-RELATED"/>
    <property type="match status" value="1"/>
</dbReference>
<evidence type="ECO:0000313" key="5">
    <source>
        <dbReference type="EMBL" id="TMQ67261.1"/>
    </source>
</evidence>